<dbReference type="EMBL" id="WIXP02000016">
    <property type="protein sequence ID" value="KAF6197991.1"/>
    <property type="molecule type" value="Genomic_DNA"/>
</dbReference>
<evidence type="ECO:0000259" key="6">
    <source>
        <dbReference type="PROSITE" id="PS50966"/>
    </source>
</evidence>
<feature type="region of interest" description="Disordered" evidence="4">
    <location>
        <begin position="232"/>
        <end position="287"/>
    </location>
</feature>
<feature type="domain" description="RING-type" evidence="5">
    <location>
        <begin position="160"/>
        <end position="208"/>
    </location>
</feature>
<dbReference type="Pfam" id="PF04434">
    <property type="entry name" value="SWIM"/>
    <property type="match status" value="1"/>
</dbReference>
<keyword evidence="8" id="KW-1185">Reference proteome</keyword>
<accession>A0A8S9WPC3</accession>
<evidence type="ECO:0000313" key="7">
    <source>
        <dbReference type="EMBL" id="KAF6197991.1"/>
    </source>
</evidence>
<reference evidence="7" key="1">
    <citation type="journal article" date="2021" name="Mol. Ecol. Resour.">
        <title>Apolygus lucorum genome provides insights into omnivorousness and mesophyll feeding.</title>
        <authorList>
            <person name="Liu Y."/>
            <person name="Liu H."/>
            <person name="Wang H."/>
            <person name="Huang T."/>
            <person name="Liu B."/>
            <person name="Yang B."/>
            <person name="Yin L."/>
            <person name="Li B."/>
            <person name="Zhang Y."/>
            <person name="Zhang S."/>
            <person name="Jiang F."/>
            <person name="Zhang X."/>
            <person name="Ren Y."/>
            <person name="Wang B."/>
            <person name="Wang S."/>
            <person name="Lu Y."/>
            <person name="Wu K."/>
            <person name="Fan W."/>
            <person name="Wang G."/>
        </authorList>
    </citation>
    <scope>NUCLEOTIDE SEQUENCE</scope>
    <source>
        <strain evidence="7">12Hb</strain>
    </source>
</reference>
<evidence type="ECO:0000256" key="4">
    <source>
        <dbReference type="SAM" id="MobiDB-lite"/>
    </source>
</evidence>
<evidence type="ECO:0000313" key="8">
    <source>
        <dbReference type="Proteomes" id="UP000466442"/>
    </source>
</evidence>
<keyword evidence="1 3" id="KW-0863">Zinc-finger</keyword>
<keyword evidence="1 3" id="KW-0479">Metal-binding</keyword>
<dbReference type="InterPro" id="IPR013083">
    <property type="entry name" value="Znf_RING/FYVE/PHD"/>
</dbReference>
<dbReference type="OrthoDB" id="8062037at2759"/>
<name>A0A8S9WPC3_APOLU</name>
<dbReference type="InterPro" id="IPR007527">
    <property type="entry name" value="Znf_SWIM"/>
</dbReference>
<evidence type="ECO:0008006" key="9">
    <source>
        <dbReference type="Google" id="ProtNLM"/>
    </source>
</evidence>
<evidence type="ECO:0000256" key="3">
    <source>
        <dbReference type="PROSITE-ProRule" id="PRU00175"/>
    </source>
</evidence>
<evidence type="ECO:0000256" key="2">
    <source>
        <dbReference type="ARBA" id="ARBA00022833"/>
    </source>
</evidence>
<dbReference type="Gene3D" id="3.30.40.10">
    <property type="entry name" value="Zinc/RING finger domain, C3HC4 (zinc finger)"/>
    <property type="match status" value="1"/>
</dbReference>
<dbReference type="GO" id="GO:0008270">
    <property type="term" value="F:zinc ion binding"/>
    <property type="evidence" value="ECO:0007669"/>
    <property type="project" value="UniProtKB-KW"/>
</dbReference>
<protein>
    <recommendedName>
        <fullName evidence="9">SWIM-type domain-containing protein</fullName>
    </recommendedName>
</protein>
<dbReference type="Pfam" id="PF13639">
    <property type="entry name" value="zf-RING_2"/>
    <property type="match status" value="1"/>
</dbReference>
<keyword evidence="2" id="KW-0862">Zinc</keyword>
<comment type="caution">
    <text evidence="7">The sequence shown here is derived from an EMBL/GenBank/DDBJ whole genome shotgun (WGS) entry which is preliminary data.</text>
</comment>
<dbReference type="SUPFAM" id="SSF57850">
    <property type="entry name" value="RING/U-box"/>
    <property type="match status" value="1"/>
</dbReference>
<dbReference type="PROSITE" id="PS50089">
    <property type="entry name" value="ZF_RING_2"/>
    <property type="match status" value="1"/>
</dbReference>
<dbReference type="Proteomes" id="UP000466442">
    <property type="component" value="Linkage Group LG16"/>
</dbReference>
<gene>
    <name evidence="7" type="ORF">GE061_007736</name>
</gene>
<dbReference type="InterPro" id="IPR039903">
    <property type="entry name" value="Zswim2"/>
</dbReference>
<feature type="domain" description="SWIM-type" evidence="6">
    <location>
        <begin position="70"/>
        <end position="103"/>
    </location>
</feature>
<dbReference type="AlphaFoldDB" id="A0A8S9WPC3"/>
<dbReference type="GO" id="GO:0061630">
    <property type="term" value="F:ubiquitin protein ligase activity"/>
    <property type="evidence" value="ECO:0007669"/>
    <property type="project" value="InterPro"/>
</dbReference>
<organism evidence="7 8">
    <name type="scientific">Apolygus lucorum</name>
    <name type="common">Small green plant bug</name>
    <name type="synonym">Lygocoris lucorum</name>
    <dbReference type="NCBI Taxonomy" id="248454"/>
    <lineage>
        <taxon>Eukaryota</taxon>
        <taxon>Metazoa</taxon>
        <taxon>Ecdysozoa</taxon>
        <taxon>Arthropoda</taxon>
        <taxon>Hexapoda</taxon>
        <taxon>Insecta</taxon>
        <taxon>Pterygota</taxon>
        <taxon>Neoptera</taxon>
        <taxon>Paraneoptera</taxon>
        <taxon>Hemiptera</taxon>
        <taxon>Heteroptera</taxon>
        <taxon>Panheteroptera</taxon>
        <taxon>Cimicomorpha</taxon>
        <taxon>Miridae</taxon>
        <taxon>Mirini</taxon>
        <taxon>Apolygus</taxon>
    </lineage>
</organism>
<proteinExistence type="predicted"/>
<dbReference type="InterPro" id="IPR001841">
    <property type="entry name" value="Znf_RING"/>
</dbReference>
<dbReference type="PANTHER" id="PTHR21540">
    <property type="entry name" value="RING FINGER AND SWIM DOMAIN-CONTAINING PROTEIN 2"/>
    <property type="match status" value="1"/>
</dbReference>
<dbReference type="PANTHER" id="PTHR21540:SF3">
    <property type="entry name" value="E3 UBIQUITIN-PROTEIN LIGASE ZSWIM2"/>
    <property type="match status" value="1"/>
</dbReference>
<sequence length="287" mass="32629">MVDCTTLATRKSPLQLLPLRPKNGKRMVLQRHCPPNIKQTQELALSLELYLVRQVGPTSWMVGTLGGDPHRVCVGATHSCSCPVFRSTRDICVHLAWILIRKLGLQMTNPLSYQLGMSERELNECLYPRREVRPKKKPRVLRTDKPTPVKRRTVQEGDQCPICLEEFHTKRSPVVYCKYSCGQGMHGGCMQVVAKHQEGPDLSCPLCRGHFSTMAELRQSLRTTFLPPLSKAESARKFKGPSAQKPAQVHQRFNETVKTSKKFVKSSDEQRNSLKRPKYLPKMSPNR</sequence>
<evidence type="ECO:0000259" key="5">
    <source>
        <dbReference type="PROSITE" id="PS50089"/>
    </source>
</evidence>
<dbReference type="PROSITE" id="PS50966">
    <property type="entry name" value="ZF_SWIM"/>
    <property type="match status" value="1"/>
</dbReference>
<evidence type="ECO:0000256" key="1">
    <source>
        <dbReference type="ARBA" id="ARBA00022771"/>
    </source>
</evidence>